<protein>
    <submittedName>
        <fullName evidence="1">Uncharacterized protein</fullName>
    </submittedName>
</protein>
<name>A0A098Q2D4_9XANT</name>
<comment type="caution">
    <text evidence="1">The sequence shown here is derived from an EMBL/GenBank/DDBJ whole genome shotgun (WGS) entry which is preliminary data.</text>
</comment>
<dbReference type="HOGENOM" id="CLU_2605180_0_0_6"/>
<dbReference type="EMBL" id="JPHD02000021">
    <property type="protein sequence ID" value="KGE53475.1"/>
    <property type="molecule type" value="Genomic_DNA"/>
</dbReference>
<gene>
    <name evidence="1" type="ORF">GW15_0202070</name>
</gene>
<accession>A0A098Q2D4</accession>
<sequence>MRAALKMVHVPSQTSSAMEQADNVVDTKVGNFLDAIRQNKQVDMMVVATAKENKGNASDLVDALRSLVKSQPKLGRSWD</sequence>
<dbReference type="AlphaFoldDB" id="A0A098Q2D4"/>
<dbReference type="Proteomes" id="UP000028012">
    <property type="component" value="Unassembled WGS sequence"/>
</dbReference>
<evidence type="ECO:0000313" key="2">
    <source>
        <dbReference type="Proteomes" id="UP000028012"/>
    </source>
</evidence>
<reference evidence="1 2" key="1">
    <citation type="submission" date="2014-09" db="EMBL/GenBank/DDBJ databases">
        <title>A draft genome sequence for Xanthomonas axonopodis pv. vasculorum NCPPB 900.</title>
        <authorList>
            <person name="Harrison J."/>
            <person name="Studholme D.J."/>
        </authorList>
    </citation>
    <scope>NUCLEOTIDE SEQUENCE [LARGE SCALE GENOMIC DNA]</scope>
    <source>
        <strain evidence="1 2">NCPPB 900</strain>
    </source>
</reference>
<evidence type="ECO:0000313" key="1">
    <source>
        <dbReference type="EMBL" id="KGE53475.1"/>
    </source>
</evidence>
<organism evidence="1 2">
    <name type="scientific">Xanthomonas axonopodis pv. vasculorum</name>
    <dbReference type="NCBI Taxonomy" id="325777"/>
    <lineage>
        <taxon>Bacteria</taxon>
        <taxon>Pseudomonadati</taxon>
        <taxon>Pseudomonadota</taxon>
        <taxon>Gammaproteobacteria</taxon>
        <taxon>Lysobacterales</taxon>
        <taxon>Lysobacteraceae</taxon>
        <taxon>Xanthomonas</taxon>
    </lineage>
</organism>
<proteinExistence type="predicted"/>